<dbReference type="EMBL" id="RJLN01000030">
    <property type="protein sequence ID" value="RNL98745.1"/>
    <property type="molecule type" value="Genomic_DNA"/>
</dbReference>
<proteinExistence type="predicted"/>
<protein>
    <submittedName>
        <fullName evidence="1">Uncharacterized protein</fullName>
    </submittedName>
</protein>
<accession>A0ABX9WFR1</accession>
<evidence type="ECO:0000313" key="1">
    <source>
        <dbReference type="EMBL" id="RNL98745.1"/>
    </source>
</evidence>
<dbReference type="RefSeq" id="WP_123241180.1">
    <property type="nucleotide sequence ID" value="NZ_JAAHBY010000030.1"/>
</dbReference>
<comment type="caution">
    <text evidence="1">The sequence shown here is derived from an EMBL/GenBank/DDBJ whole genome shotgun (WGS) entry which is preliminary data.</text>
</comment>
<keyword evidence="2" id="KW-1185">Reference proteome</keyword>
<sequence>MNTRRWTGAARRFLVPALPGRWTVAHGTLIRGDVGWTVQQVVLRPARHAPAVRLDAVVQFLATPAVDRYTCAVPLDGAWDEPASVDDYAPVMAEIARVVGTEGVPFLDRYGSLDGYLDHLREQAAPDPAVGVDWLDMNTAEELTYLHLVRGDLAAATDAAREAERSAEEDRRHAIPSPWITEGLERVRAVMAVARRDPREARSLLAGNAATAAARLGLPAPALDAAPDGTDR</sequence>
<organism evidence="1 2">
    <name type="scientific">Micromonospora solifontis</name>
    <dbReference type="NCBI Taxonomy" id="2487138"/>
    <lineage>
        <taxon>Bacteria</taxon>
        <taxon>Bacillati</taxon>
        <taxon>Actinomycetota</taxon>
        <taxon>Actinomycetes</taxon>
        <taxon>Micromonosporales</taxon>
        <taxon>Micromonosporaceae</taxon>
        <taxon>Micromonospora</taxon>
    </lineage>
</organism>
<evidence type="ECO:0000313" key="2">
    <source>
        <dbReference type="Proteomes" id="UP000280698"/>
    </source>
</evidence>
<name>A0ABX9WFR1_9ACTN</name>
<gene>
    <name evidence="1" type="ORF">EFE23_13035</name>
</gene>
<reference evidence="1 2" key="1">
    <citation type="submission" date="2018-11" db="EMBL/GenBank/DDBJ databases">
        <title>Micromonospora sp. PPF5-17, a new actinomycetes isolated from a hot spring soil.</title>
        <authorList>
            <person name="Thawai C."/>
        </authorList>
    </citation>
    <scope>NUCLEOTIDE SEQUENCE [LARGE SCALE GENOMIC DNA]</scope>
    <source>
        <strain evidence="1 2">PPF5-17</strain>
    </source>
</reference>
<dbReference type="Proteomes" id="UP000280698">
    <property type="component" value="Unassembled WGS sequence"/>
</dbReference>